<proteinExistence type="inferred from homology"/>
<feature type="domain" description="Rrn7/TAF1B C-terminal cyclin" evidence="12">
    <location>
        <begin position="236"/>
        <end position="398"/>
    </location>
</feature>
<keyword evidence="3" id="KW-0479">Metal-binding</keyword>
<keyword evidence="8" id="KW-0804">Transcription</keyword>
<dbReference type="HOGENOM" id="CLU_016553_3_1_1"/>
<dbReference type="InterPro" id="IPR048540">
    <property type="entry name" value="Rrn7_cyclin_N"/>
</dbReference>
<evidence type="ECO:0000259" key="11">
    <source>
        <dbReference type="Pfam" id="PF20644"/>
    </source>
</evidence>
<evidence type="ECO:0000259" key="10">
    <source>
        <dbReference type="Pfam" id="PF11781"/>
    </source>
</evidence>
<dbReference type="GeneID" id="11532184"/>
<dbReference type="EMBL" id="HE612869">
    <property type="protein sequence ID" value="CCE65839.1"/>
    <property type="molecule type" value="Genomic_DNA"/>
</dbReference>
<dbReference type="eggNOG" id="ENOG502RYCI">
    <property type="taxonomic scope" value="Eukaryota"/>
</dbReference>
<dbReference type="Pfam" id="PF11781">
    <property type="entry name" value="Zn_ribbon_RRN7"/>
    <property type="match status" value="1"/>
</dbReference>
<keyword evidence="14" id="KW-1185">Reference proteome</keyword>
<protein>
    <submittedName>
        <fullName evidence="13">Uncharacterized protein</fullName>
    </submittedName>
</protein>
<dbReference type="GO" id="GO:0008270">
    <property type="term" value="F:zinc ion binding"/>
    <property type="evidence" value="ECO:0007669"/>
    <property type="project" value="UniProtKB-KW"/>
</dbReference>
<name>G8C111_TETPH</name>
<evidence type="ECO:0000256" key="1">
    <source>
        <dbReference type="ARBA" id="ARBA00004604"/>
    </source>
</evidence>
<dbReference type="GO" id="GO:0017025">
    <property type="term" value="F:TBP-class protein binding"/>
    <property type="evidence" value="ECO:0007669"/>
    <property type="project" value="EnsemblFungi"/>
</dbReference>
<dbReference type="RefSeq" id="XP_003688273.1">
    <property type="nucleotide sequence ID" value="XM_003688225.1"/>
</dbReference>
<dbReference type="InterPro" id="IPR048538">
    <property type="entry name" value="Rrn7_cyclin_C"/>
</dbReference>
<evidence type="ECO:0000256" key="4">
    <source>
        <dbReference type="ARBA" id="ARBA00022771"/>
    </source>
</evidence>
<dbReference type="Pfam" id="PF20644">
    <property type="entry name" value="Rrn7_cyclin_N"/>
    <property type="match status" value="1"/>
</dbReference>
<reference evidence="13 14" key="1">
    <citation type="journal article" date="2011" name="Proc. Natl. Acad. Sci. U.S.A.">
        <title>Evolutionary erosion of yeast sex chromosomes by mating-type switching accidents.</title>
        <authorList>
            <person name="Gordon J.L."/>
            <person name="Armisen D."/>
            <person name="Proux-Wera E."/>
            <person name="Oheigeartaigh S.S."/>
            <person name="Byrne K.P."/>
            <person name="Wolfe K.H."/>
        </authorList>
    </citation>
    <scope>NUCLEOTIDE SEQUENCE [LARGE SCALE GENOMIC DNA]</scope>
    <source>
        <strain evidence="14">ATCC 24235 / CBS 4417 / NBRC 1672 / NRRL Y-8282 / UCD 70-5</strain>
    </source>
</reference>
<keyword evidence="9" id="KW-0539">Nucleus</keyword>
<dbReference type="AlphaFoldDB" id="G8C111"/>
<keyword evidence="7" id="KW-0238">DNA-binding</keyword>
<dbReference type="PANTHER" id="PTHR31576">
    <property type="entry name" value="TATA BOX-BINDING PROTEIN-ASSOCIATED FACTOR RNA POLYMERASE I SUBUNIT B"/>
    <property type="match status" value="1"/>
</dbReference>
<dbReference type="Proteomes" id="UP000005666">
    <property type="component" value="Chromosome 14"/>
</dbReference>
<evidence type="ECO:0000256" key="6">
    <source>
        <dbReference type="ARBA" id="ARBA00023015"/>
    </source>
</evidence>
<dbReference type="InterPro" id="IPR021752">
    <property type="entry name" value="TF_Rrn7_Zf"/>
</dbReference>
<feature type="domain" description="Rrn7/TAF1B N-terminal cyclin" evidence="11">
    <location>
        <begin position="102"/>
        <end position="218"/>
    </location>
</feature>
<evidence type="ECO:0000256" key="8">
    <source>
        <dbReference type="ARBA" id="ARBA00023163"/>
    </source>
</evidence>
<dbReference type="STRING" id="1071381.G8C111"/>
<comment type="subcellular location">
    <subcellularLocation>
        <location evidence="1">Nucleus</location>
        <location evidence="1">Nucleolus</location>
    </subcellularLocation>
</comment>
<organism evidence="13 14">
    <name type="scientific">Tetrapisispora phaffii (strain ATCC 24235 / CBS 4417 / NBRC 1672 / NRRL Y-8282 / UCD 70-5)</name>
    <name type="common">Yeast</name>
    <name type="synonym">Fabospora phaffii</name>
    <dbReference type="NCBI Taxonomy" id="1071381"/>
    <lineage>
        <taxon>Eukaryota</taxon>
        <taxon>Fungi</taxon>
        <taxon>Dikarya</taxon>
        <taxon>Ascomycota</taxon>
        <taxon>Saccharomycotina</taxon>
        <taxon>Saccharomycetes</taxon>
        <taxon>Saccharomycetales</taxon>
        <taxon>Saccharomycetaceae</taxon>
        <taxon>Tetrapisispora</taxon>
    </lineage>
</organism>
<dbReference type="OMA" id="TICQFGH"/>
<evidence type="ECO:0000256" key="2">
    <source>
        <dbReference type="ARBA" id="ARBA00006899"/>
    </source>
</evidence>
<dbReference type="PANTHER" id="PTHR31576:SF2">
    <property type="entry name" value="TATA BOX-BINDING PROTEIN-ASSOCIATED FACTOR RNA POLYMERASE I SUBUNIT B"/>
    <property type="match status" value="1"/>
</dbReference>
<dbReference type="GO" id="GO:0001164">
    <property type="term" value="F:RNA polymerase I core promoter sequence-specific DNA binding"/>
    <property type="evidence" value="ECO:0007669"/>
    <property type="project" value="EnsemblFungi"/>
</dbReference>
<comment type="similarity">
    <text evidence="2">Belongs to the RRN7/TAF1B family.</text>
</comment>
<dbReference type="Pfam" id="PF20645">
    <property type="entry name" value="Rrn7_cyclin_C"/>
    <property type="match status" value="1"/>
</dbReference>
<dbReference type="KEGG" id="tpf:TPHA_0N00580"/>
<evidence type="ECO:0000313" key="13">
    <source>
        <dbReference type="EMBL" id="CCE65839.1"/>
    </source>
</evidence>
<keyword evidence="5" id="KW-0862">Zinc</keyword>
<sequence>MLSFLRGPVCGTDNCPSRLWRIIAGRRTCQYGHVMEGDIEVNNDDDDYAAGGIVTRRLNLTTNATGTFQSSLNASQQLASKYRVKDKRIYGYDANILFLKSFQYILKKQCGWLIRKQGFSDNFSQVVKLLWTKYLKKVNDNDKNIIDEGINSFSNPVSFRKNGRGKHLQSLNIHISTSLAFLYIASMHIGIPVYASDFITWIGISELPYYKSYSLLPKQWVEGLPNFYLGLLEGGAPPHEGQFYRVLIKLAYRIELNGFLDTHFYFEGLLLKLIMSFSLPPSVFLIAVEMIKSLDIADNFILPELRSANFLGYHVIPEVRTLSYFIVALRWILLSNIDDAFPDTYLMALLNDVKIESESEYTIENRISKLIYNKETNNVFTWDDKQSLEYLNWVEKKFLPNQKAVVDRENNIDKKIARRKLMELFPLTEKVQTKKPWSNLEKSNEITSDQIATNSENGNFENDVSNDINMEMNSKTHLQDNKVSFINELQEKFISLRNSLEFPPYQGTEQSAALPSRIQLINKLEDKIIEKLVTDFALSKVQLEASVKQVEKFCIKRLTKT</sequence>
<accession>G8C111</accession>
<evidence type="ECO:0000256" key="9">
    <source>
        <dbReference type="ARBA" id="ARBA00023242"/>
    </source>
</evidence>
<evidence type="ECO:0000256" key="5">
    <source>
        <dbReference type="ARBA" id="ARBA00022833"/>
    </source>
</evidence>
<dbReference type="InterPro" id="IPR033599">
    <property type="entry name" value="TAF1B/Rrn7"/>
</dbReference>
<feature type="domain" description="RRN7-type" evidence="10">
    <location>
        <begin position="5"/>
        <end position="37"/>
    </location>
</feature>
<evidence type="ECO:0000259" key="12">
    <source>
        <dbReference type="Pfam" id="PF20645"/>
    </source>
</evidence>
<keyword evidence="4" id="KW-0863">Zinc-finger</keyword>
<keyword evidence="6" id="KW-0805">Transcription regulation</keyword>
<dbReference type="OrthoDB" id="428577at2759"/>
<evidence type="ECO:0000256" key="3">
    <source>
        <dbReference type="ARBA" id="ARBA00022723"/>
    </source>
</evidence>
<dbReference type="GO" id="GO:0042790">
    <property type="term" value="P:nucleolar large rRNA transcription by RNA polymerase I"/>
    <property type="evidence" value="ECO:0007669"/>
    <property type="project" value="EnsemblFungi"/>
</dbReference>
<dbReference type="GO" id="GO:0070860">
    <property type="term" value="C:RNA polymerase I core factor complex"/>
    <property type="evidence" value="ECO:0007669"/>
    <property type="project" value="EnsemblFungi"/>
</dbReference>
<evidence type="ECO:0000313" key="14">
    <source>
        <dbReference type="Proteomes" id="UP000005666"/>
    </source>
</evidence>
<gene>
    <name evidence="13" type="primary">TPHA0N00580</name>
    <name evidence="13" type="ordered locus">TPHA_0N00580</name>
</gene>
<evidence type="ECO:0000256" key="7">
    <source>
        <dbReference type="ARBA" id="ARBA00023125"/>
    </source>
</evidence>